<dbReference type="OrthoDB" id="9180702at2"/>
<dbReference type="AlphaFoldDB" id="C7RRM7"/>
<proteinExistence type="predicted"/>
<reference evidence="2" key="1">
    <citation type="submission" date="2009-08" db="EMBL/GenBank/DDBJ databases">
        <authorList>
            <consortium name="US DOE Joint Genome Institute"/>
            <person name="Lucas S."/>
            <person name="Copeland A."/>
            <person name="Lapidus A."/>
            <person name="Glavina del Rio T."/>
            <person name="Dalin E."/>
            <person name="Tice H."/>
            <person name="Bruce D."/>
            <person name="Barry K."/>
            <person name="Pitluck S."/>
            <person name="Lowry S."/>
            <person name="Larimer F."/>
            <person name="Land M."/>
            <person name="Hauser L."/>
            <person name="Kyrpides N."/>
            <person name="Ivanova N."/>
            <person name="McMahon K.D."/>
            <person name="Hugenholtz P."/>
        </authorList>
    </citation>
    <scope>NUCLEOTIDE SEQUENCE</scope>
    <source>
        <strain evidence="2">UW-1</strain>
    </source>
</reference>
<feature type="region of interest" description="Disordered" evidence="1">
    <location>
        <begin position="142"/>
        <end position="187"/>
    </location>
</feature>
<feature type="region of interest" description="Disordered" evidence="1">
    <location>
        <begin position="61"/>
        <end position="122"/>
    </location>
</feature>
<gene>
    <name evidence="2" type="ordered locus">CAP2UW1_1187</name>
</gene>
<feature type="compositionally biased region" description="Pro residues" evidence="1">
    <location>
        <begin position="84"/>
        <end position="98"/>
    </location>
</feature>
<dbReference type="KEGG" id="app:CAP2UW1_1187"/>
<protein>
    <recommendedName>
        <fullName evidence="3">TonB family protein</fullName>
    </recommendedName>
</protein>
<dbReference type="HOGENOM" id="CLU_1014602_0_0_4"/>
<dbReference type="STRING" id="522306.CAP2UW1_1187"/>
<evidence type="ECO:0008006" key="3">
    <source>
        <dbReference type="Google" id="ProtNLM"/>
    </source>
</evidence>
<sequence>MSTDARTAVPALPPYYEAPSGLRPLAWAVAASLVVHAVVLFAPQKEPPPLLSASSRFEASLSARPQAEAPPAPARPPEKAAPTPKAPTRPTVAPPARQPPRARVLTAPKSAAPAVAETPRWSAAEKQEMNRFLDELAAEAKAAPKPSLAQRSLAMARDISRQQARQDEEGSALLERRPNTPPPEPFSLDLYVDGVVKRLNRSAAFVRNDPRSRGLKTASVQFRINPDGSLKSFKVINAGDQEEEIAFIRSVVERAIPFARFPPDIDRAARSLGVTICIQPGVGGGFGFSRLADGRPC</sequence>
<organism evidence="2">
    <name type="scientific">Accumulibacter regalis</name>
    <dbReference type="NCBI Taxonomy" id="522306"/>
    <lineage>
        <taxon>Bacteria</taxon>
        <taxon>Pseudomonadati</taxon>
        <taxon>Pseudomonadota</taxon>
        <taxon>Betaproteobacteria</taxon>
        <taxon>Candidatus Accumulibacter</taxon>
    </lineage>
</organism>
<evidence type="ECO:0000256" key="1">
    <source>
        <dbReference type="SAM" id="MobiDB-lite"/>
    </source>
</evidence>
<dbReference type="eggNOG" id="ENOG5032RD3">
    <property type="taxonomic scope" value="Bacteria"/>
</dbReference>
<name>C7RRM7_ACCRE</name>
<accession>C7RRM7</accession>
<feature type="compositionally biased region" description="Basic and acidic residues" evidence="1">
    <location>
        <begin position="158"/>
        <end position="178"/>
    </location>
</feature>
<reference evidence="2" key="2">
    <citation type="submission" date="2009-09" db="EMBL/GenBank/DDBJ databases">
        <title>Complete sequence of chromosome of Candidatus Accumulibacter phosphatis clade IIA str. UW-1.</title>
        <authorList>
            <consortium name="US DOE Joint Genome Institute"/>
            <person name="Martin H.G."/>
            <person name="Ivanova N."/>
            <person name="Kunin V."/>
            <person name="Warnecke F."/>
            <person name="Barry K."/>
            <person name="He S."/>
            <person name="Salamov A."/>
            <person name="Szeto E."/>
            <person name="Dalin E."/>
            <person name="Pangilinan J.L."/>
            <person name="Lapidus A."/>
            <person name="Lowry S."/>
            <person name="Kyrpides N.C."/>
            <person name="McMahon K.D."/>
            <person name="Hugenholtz P."/>
        </authorList>
    </citation>
    <scope>NUCLEOTIDE SEQUENCE [LARGE SCALE GENOMIC DNA]</scope>
    <source>
        <strain evidence="2">UW-1</strain>
    </source>
</reference>
<evidence type="ECO:0000313" key="2">
    <source>
        <dbReference type="EMBL" id="ACV34516.1"/>
    </source>
</evidence>
<dbReference type="EMBL" id="CP001715">
    <property type="protein sequence ID" value="ACV34516.1"/>
    <property type="molecule type" value="Genomic_DNA"/>
</dbReference>